<dbReference type="Gene3D" id="1.10.533.10">
    <property type="entry name" value="Death Domain, Fas"/>
    <property type="match status" value="1"/>
</dbReference>
<accession>A0A1S3HFP8</accession>
<dbReference type="KEGG" id="lak:106154901"/>
<reference evidence="3" key="1">
    <citation type="submission" date="2025-08" db="UniProtKB">
        <authorList>
            <consortium name="RefSeq"/>
        </authorList>
    </citation>
    <scope>IDENTIFICATION</scope>
    <source>
        <tissue evidence="3">Gonads</tissue>
    </source>
</reference>
<feature type="coiled-coil region" evidence="1">
    <location>
        <begin position="257"/>
        <end position="291"/>
    </location>
</feature>
<proteinExistence type="predicted"/>
<protein>
    <submittedName>
        <fullName evidence="3">Kinetochore protein SLK19 isoform X1</fullName>
    </submittedName>
</protein>
<keyword evidence="2" id="KW-1185">Reference proteome</keyword>
<dbReference type="AlphaFoldDB" id="A0A1S3HFP8"/>
<dbReference type="InterPro" id="IPR011029">
    <property type="entry name" value="DEATH-like_dom_sf"/>
</dbReference>
<gene>
    <name evidence="3" type="primary">LOC106154901</name>
</gene>
<dbReference type="InParanoid" id="A0A1S3HFP8"/>
<organism evidence="2 3">
    <name type="scientific">Lingula anatina</name>
    <name type="common">Brachiopod</name>
    <name type="synonym">Lingula unguis</name>
    <dbReference type="NCBI Taxonomy" id="7574"/>
    <lineage>
        <taxon>Eukaryota</taxon>
        <taxon>Metazoa</taxon>
        <taxon>Spiralia</taxon>
        <taxon>Lophotrochozoa</taxon>
        <taxon>Brachiopoda</taxon>
        <taxon>Linguliformea</taxon>
        <taxon>Lingulata</taxon>
        <taxon>Lingulida</taxon>
        <taxon>Linguloidea</taxon>
        <taxon>Lingulidae</taxon>
        <taxon>Lingula</taxon>
    </lineage>
</organism>
<keyword evidence="1" id="KW-0175">Coiled coil</keyword>
<dbReference type="GeneID" id="106154901"/>
<feature type="coiled-coil region" evidence="1">
    <location>
        <begin position="166"/>
        <end position="228"/>
    </location>
</feature>
<dbReference type="Gene3D" id="1.10.287.1490">
    <property type="match status" value="1"/>
</dbReference>
<sequence>MASSNHKTKTWEQIDSVINKNTEQIVQDLPLNTTIAAAFISAGVFEAVDMEKVLETKVGRDRAFWLCRNIPRDLDKVTKFAHILGNHGLGHLEKALLKGLEDIAVPVTETTPIPESQRPQLDEKRVESMITLALEKQNEKFNSQISQVMTEFNSLKEDKMHLQNTLTQVTADLVHLKQENDILKKEMEAGTRVIKELKEENSQLMKNLQEETEKRKQVEEDLNKANMKTKDKNPQCSCSKKNTLQGKLPAGNELQSVTSLASNQDILKAQVRSLERQAMKWKNRYEQQRKKNSCCCCFLKKTYDEDKKKH</sequence>
<name>A0A1S3HFP8_LINAN</name>
<dbReference type="Proteomes" id="UP000085678">
    <property type="component" value="Unplaced"/>
</dbReference>
<evidence type="ECO:0000313" key="2">
    <source>
        <dbReference type="Proteomes" id="UP000085678"/>
    </source>
</evidence>
<dbReference type="RefSeq" id="XP_013384903.1">
    <property type="nucleotide sequence ID" value="XM_013529449.1"/>
</dbReference>
<evidence type="ECO:0000313" key="3">
    <source>
        <dbReference type="RefSeq" id="XP_013384903.1"/>
    </source>
</evidence>
<evidence type="ECO:0000256" key="1">
    <source>
        <dbReference type="SAM" id="Coils"/>
    </source>
</evidence>